<proteinExistence type="predicted"/>
<name>F7XPH8_METZD</name>
<feature type="domain" description="DUF5611" evidence="1">
    <location>
        <begin position="1"/>
        <end position="98"/>
    </location>
</feature>
<dbReference type="PIRSF" id="PIRSF022080">
    <property type="entry name" value="UCP022080"/>
    <property type="match status" value="1"/>
</dbReference>
<dbReference type="InterPro" id="IPR040713">
    <property type="entry name" value="DUF5611"/>
</dbReference>
<dbReference type="RefSeq" id="WP_013898839.1">
    <property type="nucleotide sequence ID" value="NC_015676.1"/>
</dbReference>
<dbReference type="STRING" id="679901.Mzhil_1565"/>
<accession>F7XPH8</accession>
<evidence type="ECO:0000313" key="3">
    <source>
        <dbReference type="Proteomes" id="UP000006622"/>
    </source>
</evidence>
<keyword evidence="3" id="KW-1185">Reference proteome</keyword>
<dbReference type="GeneID" id="10823204"/>
<reference evidence="2" key="1">
    <citation type="submission" date="2010-07" db="EMBL/GenBank/DDBJ databases">
        <title>The complete genome of Methanosalsum zhilinae DSM 4017.</title>
        <authorList>
            <consortium name="US DOE Joint Genome Institute (JGI-PGF)"/>
            <person name="Lucas S."/>
            <person name="Copeland A."/>
            <person name="Lapidus A."/>
            <person name="Glavina del Rio T."/>
            <person name="Dalin E."/>
            <person name="Tice H."/>
            <person name="Bruce D."/>
            <person name="Goodwin L."/>
            <person name="Pitluck S."/>
            <person name="Kyrpides N."/>
            <person name="Mavromatis K."/>
            <person name="Ovchinnikova G."/>
            <person name="Daligault H."/>
            <person name="Detter J.C."/>
            <person name="Han C."/>
            <person name="Tapia R."/>
            <person name="Larimer F."/>
            <person name="Land M."/>
            <person name="Hauser L."/>
            <person name="Markowitz V."/>
            <person name="Cheng J.-F."/>
            <person name="Hugenholtz P."/>
            <person name="Woyke T."/>
            <person name="Wu D."/>
            <person name="Spring S."/>
            <person name="Schueler E."/>
            <person name="Brambilla E."/>
            <person name="Klenk H.-P."/>
            <person name="Eisen J.A."/>
        </authorList>
    </citation>
    <scope>NUCLEOTIDE SEQUENCE</scope>
    <source>
        <strain evidence="2">DSM 4017</strain>
    </source>
</reference>
<dbReference type="Proteomes" id="UP000006622">
    <property type="component" value="Chromosome"/>
</dbReference>
<dbReference type="AlphaFoldDB" id="F7XPH8"/>
<dbReference type="OrthoDB" id="56086at2157"/>
<organism evidence="2 3">
    <name type="scientific">Methanosalsum zhilinae (strain DSM 4017 / NBRC 107636 / OCM 62 / WeN5)</name>
    <name type="common">Methanohalophilus zhilinae</name>
    <dbReference type="NCBI Taxonomy" id="679901"/>
    <lineage>
        <taxon>Archaea</taxon>
        <taxon>Methanobacteriati</taxon>
        <taxon>Methanobacteriota</taxon>
        <taxon>Stenosarchaea group</taxon>
        <taxon>Methanomicrobia</taxon>
        <taxon>Methanosarcinales</taxon>
        <taxon>Methanosarcinaceae</taxon>
        <taxon>Methanosalsum</taxon>
    </lineage>
</organism>
<evidence type="ECO:0000259" key="1">
    <source>
        <dbReference type="Pfam" id="PF18446"/>
    </source>
</evidence>
<sequence length="102" mass="11901">MQSYKLKRGYSPDIDRIHSVLEENFPEIERTDDRLVTSYGAISKMEVWIENKKLVVDTVSDTDVTDENLILDTNKRFRQFLDDATGYSAKERVKQAKKEVTK</sequence>
<dbReference type="InterPro" id="IPR016800">
    <property type="entry name" value="UCP022080"/>
</dbReference>
<dbReference type="Pfam" id="PF18446">
    <property type="entry name" value="DUF5611"/>
    <property type="match status" value="1"/>
</dbReference>
<dbReference type="HOGENOM" id="CLU_152346_1_0_2"/>
<dbReference type="EMBL" id="CP002101">
    <property type="protein sequence ID" value="AEH61403.1"/>
    <property type="molecule type" value="Genomic_DNA"/>
</dbReference>
<dbReference type="Gene3D" id="3.30.310.190">
    <property type="match status" value="1"/>
</dbReference>
<gene>
    <name evidence="2" type="ordered locus">Mzhil_1565</name>
</gene>
<evidence type="ECO:0000313" key="2">
    <source>
        <dbReference type="EMBL" id="AEH61403.1"/>
    </source>
</evidence>
<protein>
    <recommendedName>
        <fullName evidence="1">DUF5611 domain-containing protein</fullName>
    </recommendedName>
</protein>
<dbReference type="KEGG" id="mzh:Mzhil_1565"/>